<proteinExistence type="predicted"/>
<gene>
    <name evidence="1" type="ORF">PITC_024950</name>
</gene>
<evidence type="ECO:0000313" key="2">
    <source>
        <dbReference type="Proteomes" id="UP000030104"/>
    </source>
</evidence>
<sequence>MRPRTDGIRPRAIAAAHCPFHFFFLTQLLRRGLSTSCFNVHYAKKPIRERLI</sequence>
<dbReference type="Proteomes" id="UP000030104">
    <property type="component" value="Unassembled WGS sequence"/>
</dbReference>
<keyword evidence="2" id="KW-1185">Reference proteome</keyword>
<dbReference type="AlphaFoldDB" id="A0A0A2LCW9"/>
<dbReference type="HOGENOM" id="CLU_3087958_0_0_1"/>
<accession>A0A0A2LCW9</accession>
<evidence type="ECO:0000313" key="1">
    <source>
        <dbReference type="EMBL" id="KGO77967.1"/>
    </source>
</evidence>
<name>A0A0A2LCW9_PENIT</name>
<organism evidence="1 2">
    <name type="scientific">Penicillium italicum</name>
    <name type="common">Blue mold</name>
    <dbReference type="NCBI Taxonomy" id="40296"/>
    <lineage>
        <taxon>Eukaryota</taxon>
        <taxon>Fungi</taxon>
        <taxon>Dikarya</taxon>
        <taxon>Ascomycota</taxon>
        <taxon>Pezizomycotina</taxon>
        <taxon>Eurotiomycetes</taxon>
        <taxon>Eurotiomycetidae</taxon>
        <taxon>Eurotiales</taxon>
        <taxon>Aspergillaceae</taxon>
        <taxon>Penicillium</taxon>
    </lineage>
</organism>
<dbReference type="EMBL" id="JQGA01000072">
    <property type="protein sequence ID" value="KGO77967.1"/>
    <property type="molecule type" value="Genomic_DNA"/>
</dbReference>
<protein>
    <submittedName>
        <fullName evidence="1">Uncharacterized protein</fullName>
    </submittedName>
</protein>
<comment type="caution">
    <text evidence="1">The sequence shown here is derived from an EMBL/GenBank/DDBJ whole genome shotgun (WGS) entry which is preliminary data.</text>
</comment>
<reference evidence="1 2" key="1">
    <citation type="journal article" date="2015" name="Mol. Plant Microbe Interact.">
        <title>Genome, transcriptome, and functional analyses of Penicillium expansum provide new insights into secondary metabolism and pathogenicity.</title>
        <authorList>
            <person name="Ballester A.R."/>
            <person name="Marcet-Houben M."/>
            <person name="Levin E."/>
            <person name="Sela N."/>
            <person name="Selma-Lazaro C."/>
            <person name="Carmona L."/>
            <person name="Wisniewski M."/>
            <person name="Droby S."/>
            <person name="Gonzalez-Candelas L."/>
            <person name="Gabaldon T."/>
        </authorList>
    </citation>
    <scope>NUCLEOTIDE SEQUENCE [LARGE SCALE GENOMIC DNA]</scope>
    <source>
        <strain evidence="1 2">PHI-1</strain>
    </source>
</reference>